<dbReference type="PRINTS" id="PR00701">
    <property type="entry name" value="60KDINNERMP"/>
</dbReference>
<evidence type="ECO:0000259" key="15">
    <source>
        <dbReference type="Pfam" id="PF02096"/>
    </source>
</evidence>
<dbReference type="Pfam" id="PF14849">
    <property type="entry name" value="YidC_periplas"/>
    <property type="match status" value="1"/>
</dbReference>
<evidence type="ECO:0000259" key="16">
    <source>
        <dbReference type="Pfam" id="PF14849"/>
    </source>
</evidence>
<name>A0A5R8KII8_9BACT</name>
<evidence type="ECO:0000313" key="17">
    <source>
        <dbReference type="EMBL" id="TLD72051.1"/>
    </source>
</evidence>
<evidence type="ECO:0000256" key="12">
    <source>
        <dbReference type="ARBA" id="ARBA00033342"/>
    </source>
</evidence>
<keyword evidence="6 13" id="KW-0812">Transmembrane</keyword>
<organism evidence="17 18">
    <name type="scientific">Phragmitibacter flavus</name>
    <dbReference type="NCBI Taxonomy" id="2576071"/>
    <lineage>
        <taxon>Bacteria</taxon>
        <taxon>Pseudomonadati</taxon>
        <taxon>Verrucomicrobiota</taxon>
        <taxon>Verrucomicrobiia</taxon>
        <taxon>Verrucomicrobiales</taxon>
        <taxon>Verrucomicrobiaceae</taxon>
        <taxon>Phragmitibacter</taxon>
    </lineage>
</organism>
<dbReference type="PANTHER" id="PTHR12428:SF65">
    <property type="entry name" value="CYTOCHROME C OXIDASE ASSEMBLY PROTEIN COX18, MITOCHONDRIAL"/>
    <property type="match status" value="1"/>
</dbReference>
<dbReference type="Gene3D" id="2.70.98.90">
    <property type="match status" value="1"/>
</dbReference>
<dbReference type="InterPro" id="IPR028055">
    <property type="entry name" value="YidC/Oxa/ALB_C"/>
</dbReference>
<dbReference type="GO" id="GO:0051205">
    <property type="term" value="P:protein insertion into membrane"/>
    <property type="evidence" value="ECO:0007669"/>
    <property type="project" value="TreeGrafter"/>
</dbReference>
<evidence type="ECO:0000256" key="5">
    <source>
        <dbReference type="ARBA" id="ARBA00022475"/>
    </source>
</evidence>
<evidence type="ECO:0000256" key="7">
    <source>
        <dbReference type="ARBA" id="ARBA00022927"/>
    </source>
</evidence>
<feature type="region of interest" description="Disordered" evidence="14">
    <location>
        <begin position="590"/>
        <end position="625"/>
    </location>
</feature>
<dbReference type="GO" id="GO:0005886">
    <property type="term" value="C:plasma membrane"/>
    <property type="evidence" value="ECO:0007669"/>
    <property type="project" value="UniProtKB-SubCell"/>
</dbReference>
<dbReference type="InterPro" id="IPR001708">
    <property type="entry name" value="YidC/ALB3/OXA1/COX18"/>
</dbReference>
<dbReference type="GO" id="GO:0032977">
    <property type="term" value="F:membrane insertase activity"/>
    <property type="evidence" value="ECO:0007669"/>
    <property type="project" value="InterPro"/>
</dbReference>
<evidence type="ECO:0000256" key="2">
    <source>
        <dbReference type="ARBA" id="ARBA00010527"/>
    </source>
</evidence>
<evidence type="ECO:0000256" key="10">
    <source>
        <dbReference type="ARBA" id="ARBA00023186"/>
    </source>
</evidence>
<evidence type="ECO:0000256" key="14">
    <source>
        <dbReference type="SAM" id="MobiDB-lite"/>
    </source>
</evidence>
<keyword evidence="4 13" id="KW-0813">Transport</keyword>
<keyword evidence="18" id="KW-1185">Reference proteome</keyword>
<evidence type="ECO:0000256" key="13">
    <source>
        <dbReference type="HAMAP-Rule" id="MF_01810"/>
    </source>
</evidence>
<feature type="domain" description="Membrane insertase YidC N-terminal" evidence="16">
    <location>
        <begin position="139"/>
        <end position="369"/>
    </location>
</feature>
<gene>
    <name evidence="13 17" type="primary">yidC</name>
    <name evidence="17" type="ORF">FEM03_04820</name>
</gene>
<keyword evidence="5 13" id="KW-1003">Cell membrane</keyword>
<feature type="transmembrane region" description="Helical" evidence="13">
    <location>
        <begin position="445"/>
        <end position="468"/>
    </location>
</feature>
<dbReference type="CDD" id="cd19961">
    <property type="entry name" value="EcYidC-like_peri"/>
    <property type="match status" value="1"/>
</dbReference>
<feature type="transmembrane region" description="Helical" evidence="13">
    <location>
        <begin position="540"/>
        <end position="563"/>
    </location>
</feature>
<evidence type="ECO:0000256" key="6">
    <source>
        <dbReference type="ARBA" id="ARBA00022692"/>
    </source>
</evidence>
<sequence length="625" mass="69073">MDRKAWIVITLCAIGMVLNGWWMIKHPPPQPAPAPNPPAAATATPAAGTTPATAATPGAPVAGTPADTAAPAAAVEEKVVLTNDKVAYTFTTKGGGILLAELHDIKETVTINTVGKAAIGSFGSEAKVYDDLFYRIVDKSDKHIVFEATSPDQVVIRKEYRFTEGPGSNDHLIHFQIHLDNKGPTKHSRDNYYLYTGAAASLRPDEVELPAYVWNNAGSSDYFATSKFRDGPNFIGMGGPITQLPHQAFDRLRWAGVMSRFYATLITTKDDQPAKVWGERFLVDHSKDEFATNAKSATDYAIHGGVSLPPIDLEPGASKSYDFRIYIGAKIFHDLKKIDLDGGKEGPPDRQMRQVMFYGMFSVISRILVGGLRTFHDWTGNWGVAIILLTICVRTVLWPVQARSNRTMKRMGLLSPKLKELQEKYKDEPQKINTEMMKLYREYGVNPLGGCLPLLIQIPIFFGFYAVLRFAAELRSQDFLWVKDLSLPDTIHTLHFGTSIPFIGDHFNINPLPLIMGITMFLQMKLTPQPASADKMQQRIFLLMPFIFLIFCYGFASALALYWSAQNVYSIFQAQISRLWQTDPVLEKVAPADNSSSSGSSSTTKKKSGPPRLGGGGTNSAKKRK</sequence>
<dbReference type="InterPro" id="IPR019998">
    <property type="entry name" value="Membr_insert_YidC"/>
</dbReference>
<comment type="subcellular location">
    <subcellularLocation>
        <location evidence="1">Cell inner membrane</location>
        <topology evidence="1">Multi-pass membrane protein</topology>
    </subcellularLocation>
    <subcellularLocation>
        <location evidence="13">Cell membrane</location>
        <topology evidence="13">Multi-pass membrane protein</topology>
    </subcellularLocation>
</comment>
<reference evidence="17 18" key="1">
    <citation type="submission" date="2019-05" db="EMBL/GenBank/DDBJ databases">
        <title>Verrucobacter flavum gen. nov., sp. nov. a new member of the family Verrucomicrobiaceae.</title>
        <authorList>
            <person name="Szuroczki S."/>
            <person name="Abbaszade G."/>
            <person name="Szabo A."/>
            <person name="Felfoldi T."/>
            <person name="Schumann P."/>
            <person name="Boka K."/>
            <person name="Keki Z."/>
            <person name="Toumi M."/>
            <person name="Toth E."/>
        </authorList>
    </citation>
    <scope>NUCLEOTIDE SEQUENCE [LARGE SCALE GENOMIC DNA]</scope>
    <source>
        <strain evidence="17 18">MG-N-17</strain>
    </source>
</reference>
<feature type="compositionally biased region" description="Pro residues" evidence="14">
    <location>
        <begin position="29"/>
        <end position="38"/>
    </location>
</feature>
<comment type="function">
    <text evidence="13">Required for the insertion and/or proper folding and/or complex formation of integral membrane proteins into the membrane. Involved in integration of membrane proteins that insert both dependently and independently of the Sec translocase complex, as well as at least some lipoproteins. Aids folding of multispanning membrane proteins.</text>
</comment>
<dbReference type="PANTHER" id="PTHR12428">
    <property type="entry name" value="OXA1"/>
    <property type="match status" value="1"/>
</dbReference>
<dbReference type="NCBIfam" id="TIGR03592">
    <property type="entry name" value="yidC_oxa1_cterm"/>
    <property type="match status" value="1"/>
</dbReference>
<dbReference type="HAMAP" id="MF_01810">
    <property type="entry name" value="YidC_type1"/>
    <property type="match status" value="1"/>
</dbReference>
<comment type="caution">
    <text evidence="17">The sequence shown here is derived from an EMBL/GenBank/DDBJ whole genome shotgun (WGS) entry which is preliminary data.</text>
</comment>
<feature type="transmembrane region" description="Helical" evidence="13">
    <location>
        <begin position="382"/>
        <end position="400"/>
    </location>
</feature>
<evidence type="ECO:0000256" key="8">
    <source>
        <dbReference type="ARBA" id="ARBA00022989"/>
    </source>
</evidence>
<feature type="region of interest" description="Disordered" evidence="14">
    <location>
        <begin position="29"/>
        <end position="66"/>
    </location>
</feature>
<keyword evidence="7 13" id="KW-0653">Protein transport</keyword>
<comment type="subunit">
    <text evidence="13">Interacts with the Sec translocase complex via SecD. Specifically interacts with transmembrane segments of nascent integral membrane proteins during membrane integration.</text>
</comment>
<feature type="compositionally biased region" description="Low complexity" evidence="14">
    <location>
        <begin position="39"/>
        <end position="66"/>
    </location>
</feature>
<dbReference type="Pfam" id="PF02096">
    <property type="entry name" value="60KD_IMP"/>
    <property type="match status" value="1"/>
</dbReference>
<feature type="transmembrane region" description="Helical" evidence="13">
    <location>
        <begin position="6"/>
        <end position="24"/>
    </location>
</feature>
<keyword evidence="8 13" id="KW-1133">Transmembrane helix</keyword>
<keyword evidence="10 13" id="KW-0143">Chaperone</keyword>
<dbReference type="Proteomes" id="UP000306196">
    <property type="component" value="Unassembled WGS sequence"/>
</dbReference>
<dbReference type="NCBIfam" id="TIGR03593">
    <property type="entry name" value="yidC_nterm"/>
    <property type="match status" value="1"/>
</dbReference>
<evidence type="ECO:0000313" key="18">
    <source>
        <dbReference type="Proteomes" id="UP000306196"/>
    </source>
</evidence>
<comment type="similarity">
    <text evidence="2 13">Belongs to the OXA1/ALB3/YidC family. Type 1 subfamily.</text>
</comment>
<protein>
    <recommendedName>
        <fullName evidence="3 13">Membrane protein insertase YidC</fullName>
    </recommendedName>
    <alternativeName>
        <fullName evidence="12 13">Foldase YidC</fullName>
    </alternativeName>
    <alternativeName>
        <fullName evidence="11 13">Membrane integrase YidC</fullName>
    </alternativeName>
    <alternativeName>
        <fullName evidence="13">Membrane protein YidC</fullName>
    </alternativeName>
</protein>
<dbReference type="InterPro" id="IPR047196">
    <property type="entry name" value="YidC_ALB_C"/>
</dbReference>
<dbReference type="InterPro" id="IPR028053">
    <property type="entry name" value="Membr_insert_YidC_N"/>
</dbReference>
<evidence type="ECO:0000256" key="11">
    <source>
        <dbReference type="ARBA" id="ARBA00033245"/>
    </source>
</evidence>
<dbReference type="AlphaFoldDB" id="A0A5R8KII8"/>
<evidence type="ECO:0000256" key="1">
    <source>
        <dbReference type="ARBA" id="ARBA00004429"/>
    </source>
</evidence>
<dbReference type="EMBL" id="VAUV01000003">
    <property type="protein sequence ID" value="TLD72051.1"/>
    <property type="molecule type" value="Genomic_DNA"/>
</dbReference>
<evidence type="ECO:0000256" key="9">
    <source>
        <dbReference type="ARBA" id="ARBA00023136"/>
    </source>
</evidence>
<dbReference type="RefSeq" id="WP_138085054.1">
    <property type="nucleotide sequence ID" value="NZ_VAUV01000003.1"/>
</dbReference>
<dbReference type="OrthoDB" id="9780552at2"/>
<dbReference type="PRINTS" id="PR01900">
    <property type="entry name" value="YIDCPROTEIN"/>
</dbReference>
<evidence type="ECO:0000256" key="4">
    <source>
        <dbReference type="ARBA" id="ARBA00022448"/>
    </source>
</evidence>
<proteinExistence type="inferred from homology"/>
<dbReference type="InterPro" id="IPR038221">
    <property type="entry name" value="YidC_periplasmic_sf"/>
</dbReference>
<dbReference type="GO" id="GO:0015031">
    <property type="term" value="P:protein transport"/>
    <property type="evidence" value="ECO:0007669"/>
    <property type="project" value="UniProtKB-KW"/>
</dbReference>
<accession>A0A5R8KII8</accession>
<dbReference type="CDD" id="cd20070">
    <property type="entry name" value="5TM_YidC_Alb3"/>
    <property type="match status" value="1"/>
</dbReference>
<keyword evidence="9 13" id="KW-0472">Membrane</keyword>
<feature type="domain" description="Membrane insertase YidC/Oxa/ALB C-terminal" evidence="15">
    <location>
        <begin position="382"/>
        <end position="576"/>
    </location>
</feature>
<evidence type="ECO:0000256" key="3">
    <source>
        <dbReference type="ARBA" id="ARBA00015325"/>
    </source>
</evidence>